<dbReference type="GO" id="GO:0046872">
    <property type="term" value="F:metal ion binding"/>
    <property type="evidence" value="ECO:0007669"/>
    <property type="project" value="UniProtKB-KW"/>
</dbReference>
<evidence type="ECO:0000313" key="9">
    <source>
        <dbReference type="Proteomes" id="UP000602050"/>
    </source>
</evidence>
<keyword evidence="3" id="KW-0479">Metal-binding</keyword>
<dbReference type="InterPro" id="IPR020084">
    <property type="entry name" value="NUDIX_hydrolase_CS"/>
</dbReference>
<keyword evidence="4 6" id="KW-0378">Hydrolase</keyword>
<reference evidence="8" key="1">
    <citation type="journal article" date="2014" name="Int. J. Syst. Evol. Microbiol.">
        <title>Complete genome sequence of Corynebacterium casei LMG S-19264T (=DSM 44701T), isolated from a smear-ripened cheese.</title>
        <authorList>
            <consortium name="US DOE Joint Genome Institute (JGI-PGF)"/>
            <person name="Walter F."/>
            <person name="Albersmeier A."/>
            <person name="Kalinowski J."/>
            <person name="Ruckert C."/>
        </authorList>
    </citation>
    <scope>NUCLEOTIDE SEQUENCE</scope>
    <source>
        <strain evidence="8">CGMCC 1.12360</strain>
    </source>
</reference>
<dbReference type="EMBL" id="BMEV01000055">
    <property type="protein sequence ID" value="GFZ84049.1"/>
    <property type="molecule type" value="Genomic_DNA"/>
</dbReference>
<evidence type="ECO:0000256" key="6">
    <source>
        <dbReference type="RuleBase" id="RU003476"/>
    </source>
</evidence>
<dbReference type="GO" id="GO:0016818">
    <property type="term" value="F:hydrolase activity, acting on acid anhydrides, in phosphorus-containing anhydrides"/>
    <property type="evidence" value="ECO:0007669"/>
    <property type="project" value="TreeGrafter"/>
</dbReference>
<dbReference type="RefSeq" id="WP_188392801.1">
    <property type="nucleotide sequence ID" value="NZ_BMEV01000055.1"/>
</dbReference>
<evidence type="ECO:0000256" key="1">
    <source>
        <dbReference type="ARBA" id="ARBA00001946"/>
    </source>
</evidence>
<dbReference type="PROSITE" id="PS51462">
    <property type="entry name" value="NUDIX"/>
    <property type="match status" value="1"/>
</dbReference>
<organism evidence="8 9">
    <name type="scientific">Compostibacillus humi</name>
    <dbReference type="NCBI Taxonomy" id="1245525"/>
    <lineage>
        <taxon>Bacteria</taxon>
        <taxon>Bacillati</taxon>
        <taxon>Bacillota</taxon>
        <taxon>Bacilli</taxon>
        <taxon>Bacillales</taxon>
        <taxon>Bacillaceae</taxon>
        <taxon>Compostibacillus</taxon>
    </lineage>
</organism>
<comment type="similarity">
    <text evidence="2 6">Belongs to the Nudix hydrolase family.</text>
</comment>
<dbReference type="Proteomes" id="UP000602050">
    <property type="component" value="Unassembled WGS sequence"/>
</dbReference>
<dbReference type="PROSITE" id="PS00893">
    <property type="entry name" value="NUDIX_BOX"/>
    <property type="match status" value="1"/>
</dbReference>
<reference evidence="8" key="2">
    <citation type="submission" date="2020-09" db="EMBL/GenBank/DDBJ databases">
        <authorList>
            <person name="Sun Q."/>
            <person name="Zhou Y."/>
        </authorList>
    </citation>
    <scope>NUCLEOTIDE SEQUENCE</scope>
    <source>
        <strain evidence="8">CGMCC 1.12360</strain>
    </source>
</reference>
<keyword evidence="9" id="KW-1185">Reference proteome</keyword>
<evidence type="ECO:0000256" key="3">
    <source>
        <dbReference type="ARBA" id="ARBA00022723"/>
    </source>
</evidence>
<feature type="domain" description="Nudix hydrolase" evidence="7">
    <location>
        <begin position="11"/>
        <end position="145"/>
    </location>
</feature>
<evidence type="ECO:0000259" key="7">
    <source>
        <dbReference type="PROSITE" id="PS51462"/>
    </source>
</evidence>
<dbReference type="InterPro" id="IPR015797">
    <property type="entry name" value="NUDIX_hydrolase-like_dom_sf"/>
</dbReference>
<dbReference type="InterPro" id="IPR014078">
    <property type="entry name" value="Nudix_YtkD"/>
</dbReference>
<evidence type="ECO:0000313" key="8">
    <source>
        <dbReference type="EMBL" id="GFZ84049.1"/>
    </source>
</evidence>
<evidence type="ECO:0000256" key="2">
    <source>
        <dbReference type="ARBA" id="ARBA00005582"/>
    </source>
</evidence>
<dbReference type="InterPro" id="IPR000086">
    <property type="entry name" value="NUDIX_hydrolase_dom"/>
</dbReference>
<evidence type="ECO:0000256" key="5">
    <source>
        <dbReference type="ARBA" id="ARBA00022842"/>
    </source>
</evidence>
<dbReference type="AlphaFoldDB" id="A0A8J2TPH8"/>
<name>A0A8J2TPH8_9BACI</name>
<keyword evidence="5" id="KW-0460">Magnesium</keyword>
<comment type="cofactor">
    <cofactor evidence="1">
        <name>Mg(2+)</name>
        <dbReference type="ChEBI" id="CHEBI:18420"/>
    </cofactor>
</comment>
<dbReference type="Pfam" id="PF00293">
    <property type="entry name" value="NUDIX"/>
    <property type="match status" value="1"/>
</dbReference>
<gene>
    <name evidence="8" type="primary">ytkD</name>
    <name evidence="8" type="ORF">GCM10010978_25490</name>
</gene>
<comment type="caution">
    <text evidence="8">The sequence shown here is derived from an EMBL/GenBank/DDBJ whole genome shotgun (WGS) entry which is preliminary data.</text>
</comment>
<dbReference type="Gene3D" id="3.90.79.10">
    <property type="entry name" value="Nucleoside Triphosphate Pyrophosphohydrolase"/>
    <property type="match status" value="1"/>
</dbReference>
<dbReference type="PANTHER" id="PTHR43758:SF8">
    <property type="entry name" value="8-OXO-DGTP DIPHOSPHATASE YTKD-RELATED"/>
    <property type="match status" value="1"/>
</dbReference>
<protein>
    <submittedName>
        <fullName evidence="8">Putative 8-oxo-dGTP diphosphatase YtkD</fullName>
    </submittedName>
</protein>
<evidence type="ECO:0000256" key="4">
    <source>
        <dbReference type="ARBA" id="ARBA00022801"/>
    </source>
</evidence>
<dbReference type="SUPFAM" id="SSF55811">
    <property type="entry name" value="Nudix"/>
    <property type="match status" value="1"/>
</dbReference>
<sequence>MKTFKDYYNNEVTFSFADHPFSDDPKHVWVICCWQGKWLLTNHKDRGLEFPGGKVEQGETPLEAAKREVMEETGATVKEISYIGQYIVKGKSDTVIKNVYYAIIDRIEKQNDYFETNGPVILNTLPENIKEHRKFSFIMKDDVLTNSLEYISNYFGKQKARNNL</sequence>
<dbReference type="PANTHER" id="PTHR43758">
    <property type="entry name" value="7,8-DIHYDRO-8-OXOGUANINE TRIPHOSPHATASE"/>
    <property type="match status" value="1"/>
</dbReference>
<proteinExistence type="inferred from homology"/>
<dbReference type="PRINTS" id="PR00502">
    <property type="entry name" value="NUDIXFAMILY"/>
</dbReference>
<dbReference type="GO" id="GO:0005737">
    <property type="term" value="C:cytoplasm"/>
    <property type="evidence" value="ECO:0007669"/>
    <property type="project" value="TreeGrafter"/>
</dbReference>
<dbReference type="NCBIfam" id="TIGR02705">
    <property type="entry name" value="nudix_YtkD"/>
    <property type="match status" value="1"/>
</dbReference>
<accession>A0A8J2TPH8</accession>
<dbReference type="InterPro" id="IPR020476">
    <property type="entry name" value="Nudix_hydrolase"/>
</dbReference>
<dbReference type="CDD" id="cd04665">
    <property type="entry name" value="NUDIX_RppH"/>
    <property type="match status" value="1"/>
</dbReference>